<evidence type="ECO:0000313" key="1">
    <source>
        <dbReference type="EMBL" id="MBK1618653.1"/>
    </source>
</evidence>
<dbReference type="Gene3D" id="1.20.1220.20">
    <property type="entry name" value="Uncharcterised protein PF01724"/>
    <property type="match status" value="1"/>
</dbReference>
<dbReference type="Pfam" id="PF01724">
    <property type="entry name" value="DUF29"/>
    <property type="match status" value="1"/>
</dbReference>
<dbReference type="InterPro" id="IPR002636">
    <property type="entry name" value="DUF29"/>
</dbReference>
<sequence length="159" mass="18020">MTTDYETDFYAWSDEQARLLRGRRFTELDIAHLAEEVEDLGKRERRALESRLAVLIGHLLKWRYQTDYPYRKSWRATINTQRRSIQRLLAENPSLGAQLEALIASAYPDAVDLAVAETSLDYVAFPPGCPWDRDLILGDHWPSLSPDRGGIGADPSSSG</sequence>
<evidence type="ECO:0000313" key="2">
    <source>
        <dbReference type="Proteomes" id="UP001138768"/>
    </source>
</evidence>
<dbReference type="AlphaFoldDB" id="A0A9X0W7Z3"/>
<gene>
    <name evidence="1" type="ORF">CKO42_09445</name>
</gene>
<accession>A0A9X0W7Z3</accession>
<keyword evidence="2" id="KW-1185">Reference proteome</keyword>
<dbReference type="EMBL" id="NRRY01000012">
    <property type="protein sequence ID" value="MBK1618653.1"/>
    <property type="molecule type" value="Genomic_DNA"/>
</dbReference>
<protein>
    <recommendedName>
        <fullName evidence="3">DUF29 domain-containing protein</fullName>
    </recommendedName>
</protein>
<organism evidence="1 2">
    <name type="scientific">Lamprobacter modestohalophilus</name>
    <dbReference type="NCBI Taxonomy" id="1064514"/>
    <lineage>
        <taxon>Bacteria</taxon>
        <taxon>Pseudomonadati</taxon>
        <taxon>Pseudomonadota</taxon>
        <taxon>Gammaproteobacteria</taxon>
        <taxon>Chromatiales</taxon>
        <taxon>Chromatiaceae</taxon>
        <taxon>Lamprobacter</taxon>
    </lineage>
</organism>
<dbReference type="Proteomes" id="UP001138768">
    <property type="component" value="Unassembled WGS sequence"/>
</dbReference>
<dbReference type="RefSeq" id="WP_200242700.1">
    <property type="nucleotide sequence ID" value="NZ_NRRY01000012.1"/>
</dbReference>
<comment type="caution">
    <text evidence="1">The sequence shown here is derived from an EMBL/GenBank/DDBJ whole genome shotgun (WGS) entry which is preliminary data.</text>
</comment>
<dbReference type="PANTHER" id="PTHR34235">
    <property type="entry name" value="SLR1203 PROTEIN-RELATED"/>
    <property type="match status" value="1"/>
</dbReference>
<reference evidence="1 2" key="1">
    <citation type="journal article" date="2020" name="Microorganisms">
        <title>Osmotic Adaptation and Compatible Solute Biosynthesis of Phototrophic Bacteria as Revealed from Genome Analyses.</title>
        <authorList>
            <person name="Imhoff J.F."/>
            <person name="Rahn T."/>
            <person name="Kunzel S."/>
            <person name="Keller A."/>
            <person name="Neulinger S.C."/>
        </authorList>
    </citation>
    <scope>NUCLEOTIDE SEQUENCE [LARGE SCALE GENOMIC DNA]</scope>
    <source>
        <strain evidence="1 2">DSM 25653</strain>
    </source>
</reference>
<proteinExistence type="predicted"/>
<name>A0A9X0W7Z3_9GAMM</name>
<evidence type="ECO:0008006" key="3">
    <source>
        <dbReference type="Google" id="ProtNLM"/>
    </source>
</evidence>